<dbReference type="KEGG" id="cno:NT01CX_0315"/>
<accession>A0Q2G1</accession>
<keyword evidence="3" id="KW-1185">Reference proteome</keyword>
<proteinExistence type="predicted"/>
<dbReference type="HOGENOM" id="CLU_215266_1_0_9"/>
<dbReference type="RefSeq" id="WP_011722798.1">
    <property type="nucleotide sequence ID" value="NC_008593.1"/>
</dbReference>
<dbReference type="InterPro" id="IPR053788">
    <property type="entry name" value="CPC_1213-like"/>
</dbReference>
<reference evidence="2 3" key="1">
    <citation type="journal article" date="2006" name="Nat. Biotechnol.">
        <title>The genome and transcriptomes of the anti-tumor agent Clostridium novyi-NT.</title>
        <authorList>
            <person name="Bettegowda C."/>
            <person name="Huang X."/>
            <person name="Lin J."/>
            <person name="Cheong I."/>
            <person name="Kohli M."/>
            <person name="Szabo S.A."/>
            <person name="Zhang X."/>
            <person name="Diaz L.A. Jr."/>
            <person name="Velculescu V.E."/>
            <person name="Parmigiani G."/>
            <person name="Kinzler K.W."/>
            <person name="Vogelstein B."/>
            <person name="Zhou S."/>
        </authorList>
    </citation>
    <scope>NUCLEOTIDE SEQUENCE [LARGE SCALE GENOMIC DNA]</scope>
    <source>
        <strain evidence="2 3">NT</strain>
    </source>
</reference>
<dbReference type="EMBL" id="CP000382">
    <property type="protein sequence ID" value="ABK62145.1"/>
    <property type="molecule type" value="Genomic_DNA"/>
</dbReference>
<protein>
    <submittedName>
        <fullName evidence="2">Uncharacterized protein</fullName>
    </submittedName>
</protein>
<name>A0Q2G1_CLONN</name>
<dbReference type="AlphaFoldDB" id="A0Q2G1"/>
<gene>
    <name evidence="2" type="ordered locus">NT01CX_0315</name>
</gene>
<evidence type="ECO:0000256" key="1">
    <source>
        <dbReference type="SAM" id="MobiDB-lite"/>
    </source>
</evidence>
<dbReference type="NCBIfam" id="NF040908">
    <property type="entry name" value="CPC_1213_fam"/>
    <property type="match status" value="1"/>
</dbReference>
<sequence length="50" mass="5658">MVLLSSNNKLKKTQNNKKEDGHFKKVNKKHGPAESARDVFGCPSDCERSR</sequence>
<organism evidence="2 3">
    <name type="scientific">Clostridium novyi (strain NT)</name>
    <dbReference type="NCBI Taxonomy" id="386415"/>
    <lineage>
        <taxon>Bacteria</taxon>
        <taxon>Bacillati</taxon>
        <taxon>Bacillota</taxon>
        <taxon>Clostridia</taxon>
        <taxon>Eubacteriales</taxon>
        <taxon>Clostridiaceae</taxon>
        <taxon>Clostridium</taxon>
    </lineage>
</organism>
<feature type="region of interest" description="Disordered" evidence="1">
    <location>
        <begin position="1"/>
        <end position="50"/>
    </location>
</feature>
<dbReference type="eggNOG" id="ENOG50328M4">
    <property type="taxonomic scope" value="Bacteria"/>
</dbReference>
<dbReference type="Proteomes" id="UP000008220">
    <property type="component" value="Chromosome"/>
</dbReference>
<evidence type="ECO:0000313" key="2">
    <source>
        <dbReference type="EMBL" id="ABK62145.1"/>
    </source>
</evidence>
<evidence type="ECO:0000313" key="3">
    <source>
        <dbReference type="Proteomes" id="UP000008220"/>
    </source>
</evidence>